<dbReference type="PANTHER" id="PTHR30231:SF4">
    <property type="entry name" value="PROTEIN NEN2"/>
    <property type="match status" value="1"/>
</dbReference>
<keyword evidence="2" id="KW-0378">Hydrolase</keyword>
<dbReference type="CDD" id="cd06127">
    <property type="entry name" value="DEDDh"/>
    <property type="match status" value="1"/>
</dbReference>
<dbReference type="PANTHER" id="PTHR30231">
    <property type="entry name" value="DNA POLYMERASE III SUBUNIT EPSILON"/>
    <property type="match status" value="1"/>
</dbReference>
<comment type="caution">
    <text evidence="5">The sequence shown here is derived from an EMBL/GenBank/DDBJ whole genome shotgun (WGS) entry which is preliminary data.</text>
</comment>
<gene>
    <name evidence="5" type="ORF">ACD_78C00438G0001</name>
</gene>
<feature type="domain" description="Exonuclease" evidence="4">
    <location>
        <begin position="36"/>
        <end position="223"/>
    </location>
</feature>
<dbReference type="SUPFAM" id="SSF53098">
    <property type="entry name" value="Ribonuclease H-like"/>
    <property type="match status" value="1"/>
</dbReference>
<evidence type="ECO:0000256" key="3">
    <source>
        <dbReference type="ARBA" id="ARBA00022839"/>
    </source>
</evidence>
<dbReference type="GO" id="GO:0003676">
    <property type="term" value="F:nucleic acid binding"/>
    <property type="evidence" value="ECO:0007669"/>
    <property type="project" value="InterPro"/>
</dbReference>
<keyword evidence="1" id="KW-0540">Nuclease</keyword>
<dbReference type="GO" id="GO:0008408">
    <property type="term" value="F:3'-5' exonuclease activity"/>
    <property type="evidence" value="ECO:0007669"/>
    <property type="project" value="TreeGrafter"/>
</dbReference>
<protein>
    <recommendedName>
        <fullName evidence="4">Exonuclease domain-containing protein</fullName>
    </recommendedName>
</protein>
<dbReference type="InterPro" id="IPR012337">
    <property type="entry name" value="RNaseH-like_sf"/>
</dbReference>
<evidence type="ECO:0000256" key="1">
    <source>
        <dbReference type="ARBA" id="ARBA00022722"/>
    </source>
</evidence>
<dbReference type="AlphaFoldDB" id="K1XVS7"/>
<dbReference type="EMBL" id="AMFJ01034438">
    <property type="protein sequence ID" value="EKD29352.1"/>
    <property type="molecule type" value="Genomic_DNA"/>
</dbReference>
<proteinExistence type="predicted"/>
<evidence type="ECO:0000256" key="2">
    <source>
        <dbReference type="ARBA" id="ARBA00022801"/>
    </source>
</evidence>
<sequence>MMERIRLHLQVGFFFYFVILAKAGIQSISPFPFSMKAFVFDTETTGLTVRTGTLDEQPYIVQFAGILGEVDSVNGFTELSRIDIMVKPRIAIPFAASQVHGIYDRDIENAPYVEEVMDQILRYLNTTDIVVGHNIEYDEEVIRSELKRLGRDGDYQPIKRVCTMRGSTDYCKLQGRGFSFKPPKLSELYKHLFGEWFEGAHNAMVDVEATTRAFGELVKRGAIELEETKVMRLF</sequence>
<dbReference type="Pfam" id="PF00929">
    <property type="entry name" value="RNase_T"/>
    <property type="match status" value="1"/>
</dbReference>
<evidence type="ECO:0000313" key="5">
    <source>
        <dbReference type="EMBL" id="EKD29352.1"/>
    </source>
</evidence>
<reference evidence="5" key="1">
    <citation type="journal article" date="2012" name="Science">
        <title>Fermentation, hydrogen, and sulfur metabolism in multiple uncultivated bacterial phyla.</title>
        <authorList>
            <person name="Wrighton K.C."/>
            <person name="Thomas B.C."/>
            <person name="Sharon I."/>
            <person name="Miller C.S."/>
            <person name="Castelle C.J."/>
            <person name="VerBerkmoes N.C."/>
            <person name="Wilkins M.J."/>
            <person name="Hettich R.L."/>
            <person name="Lipton M.S."/>
            <person name="Williams K.H."/>
            <person name="Long P.E."/>
            <person name="Banfield J.F."/>
        </authorList>
    </citation>
    <scope>NUCLEOTIDE SEQUENCE [LARGE SCALE GENOMIC DNA]</scope>
</reference>
<organism evidence="5">
    <name type="scientific">uncultured bacterium</name>
    <name type="common">gcode 4</name>
    <dbReference type="NCBI Taxonomy" id="1234023"/>
    <lineage>
        <taxon>Bacteria</taxon>
        <taxon>environmental samples</taxon>
    </lineage>
</organism>
<keyword evidence="3" id="KW-0269">Exonuclease</keyword>
<dbReference type="SMART" id="SM00479">
    <property type="entry name" value="EXOIII"/>
    <property type="match status" value="1"/>
</dbReference>
<accession>K1XVS7</accession>
<name>K1XVS7_9BACT</name>
<dbReference type="Gene3D" id="3.30.420.10">
    <property type="entry name" value="Ribonuclease H-like superfamily/Ribonuclease H"/>
    <property type="match status" value="1"/>
</dbReference>
<dbReference type="InterPro" id="IPR013520">
    <property type="entry name" value="Ribonucl_H"/>
</dbReference>
<evidence type="ECO:0000259" key="4">
    <source>
        <dbReference type="SMART" id="SM00479"/>
    </source>
</evidence>
<dbReference type="InterPro" id="IPR036397">
    <property type="entry name" value="RNaseH_sf"/>
</dbReference>